<evidence type="ECO:0000256" key="2">
    <source>
        <dbReference type="ARBA" id="ARBA00022525"/>
    </source>
</evidence>
<dbReference type="Pfam" id="PF25023">
    <property type="entry name" value="TEN_YD-shell"/>
    <property type="match status" value="7"/>
</dbReference>
<dbReference type="InterPro" id="IPR036779">
    <property type="entry name" value="LysM_dom_sf"/>
</dbReference>
<dbReference type="Pfam" id="PF05593">
    <property type="entry name" value="RHS_repeat"/>
    <property type="match status" value="9"/>
</dbReference>
<feature type="non-terminal residue" evidence="7">
    <location>
        <position position="2866"/>
    </location>
</feature>
<dbReference type="PANTHER" id="PTHR32305:SF15">
    <property type="entry name" value="PROTEIN RHSA-RELATED"/>
    <property type="match status" value="1"/>
</dbReference>
<feature type="domain" description="Teneurin-like YD-shell" evidence="6">
    <location>
        <begin position="773"/>
        <end position="932"/>
    </location>
</feature>
<dbReference type="Gene3D" id="2.60.120.970">
    <property type="match status" value="1"/>
</dbReference>
<organism evidence="7 8">
    <name type="scientific">Streptococcus cuniculi</name>
    <dbReference type="NCBI Taxonomy" id="1432788"/>
    <lineage>
        <taxon>Bacteria</taxon>
        <taxon>Bacillati</taxon>
        <taxon>Bacillota</taxon>
        <taxon>Bacilli</taxon>
        <taxon>Lactobacillales</taxon>
        <taxon>Streptococcaceae</taxon>
        <taxon>Streptococcus</taxon>
    </lineage>
</organism>
<dbReference type="Pfam" id="PF20148">
    <property type="entry name" value="DUF6531"/>
    <property type="match status" value="1"/>
</dbReference>
<dbReference type="InterPro" id="IPR056823">
    <property type="entry name" value="TEN-like_YD-shell"/>
</dbReference>
<comment type="caution">
    <text evidence="7">The sequence shown here is derived from an EMBL/GenBank/DDBJ whole genome shotgun (WGS) entry which is preliminary data.</text>
</comment>
<feature type="domain" description="Teneurin-like YD-shell" evidence="6">
    <location>
        <begin position="1781"/>
        <end position="1864"/>
    </location>
</feature>
<proteinExistence type="predicted"/>
<dbReference type="NCBIfam" id="NF033679">
    <property type="entry name" value="DNRLRE_dom"/>
    <property type="match status" value="1"/>
</dbReference>
<dbReference type="Gene3D" id="3.10.350.10">
    <property type="entry name" value="LysM domain"/>
    <property type="match status" value="1"/>
</dbReference>
<dbReference type="NCBIfam" id="TIGR03696">
    <property type="entry name" value="Rhs_assc_core"/>
    <property type="match status" value="1"/>
</dbReference>
<feature type="domain" description="Teneurin-like YD-shell" evidence="6">
    <location>
        <begin position="1007"/>
        <end position="1208"/>
    </location>
</feature>
<feature type="domain" description="Pre-toxin TG" evidence="4">
    <location>
        <begin position="2812"/>
        <end position="2866"/>
    </location>
</feature>
<feature type="domain" description="Teneurin-like YD-shell" evidence="6">
    <location>
        <begin position="1464"/>
        <end position="1559"/>
    </location>
</feature>
<dbReference type="EMBL" id="SPPD01000030">
    <property type="protein sequence ID" value="TFU96665.1"/>
    <property type="molecule type" value="Genomic_DNA"/>
</dbReference>
<dbReference type="InterPro" id="IPR050708">
    <property type="entry name" value="T6SS_VgrG/RHS"/>
</dbReference>
<dbReference type="InterPro" id="IPR031325">
    <property type="entry name" value="RHS_repeat"/>
</dbReference>
<dbReference type="Proteomes" id="UP000297253">
    <property type="component" value="Unassembled WGS sequence"/>
</dbReference>
<dbReference type="RefSeq" id="WP_135182932.1">
    <property type="nucleotide sequence ID" value="NZ_JADGKZ010000030.1"/>
</dbReference>
<evidence type="ECO:0000259" key="6">
    <source>
        <dbReference type="Pfam" id="PF25023"/>
    </source>
</evidence>
<dbReference type="GO" id="GO:0005576">
    <property type="term" value="C:extracellular region"/>
    <property type="evidence" value="ECO:0007669"/>
    <property type="project" value="UniProtKB-SubCell"/>
</dbReference>
<feature type="domain" description="Teneurin-like YD-shell" evidence="6">
    <location>
        <begin position="2221"/>
        <end position="2339"/>
    </location>
</feature>
<dbReference type="Pfam" id="PF14449">
    <property type="entry name" value="PT-TG"/>
    <property type="match status" value="1"/>
</dbReference>
<evidence type="ECO:0000259" key="5">
    <source>
        <dbReference type="Pfam" id="PF20148"/>
    </source>
</evidence>
<comment type="subcellular location">
    <subcellularLocation>
        <location evidence="1">Secreted</location>
    </subcellularLocation>
</comment>
<accession>A0A4Y9JA40</accession>
<dbReference type="InterPro" id="IPR027797">
    <property type="entry name" value="PT-TG_dom"/>
</dbReference>
<evidence type="ECO:0000313" key="8">
    <source>
        <dbReference type="Proteomes" id="UP000297253"/>
    </source>
</evidence>
<evidence type="ECO:0000259" key="4">
    <source>
        <dbReference type="Pfam" id="PF14449"/>
    </source>
</evidence>
<dbReference type="OrthoDB" id="9771173at2"/>
<dbReference type="NCBIfam" id="TIGR01643">
    <property type="entry name" value="YD_repeat_2x"/>
    <property type="match status" value="32"/>
</dbReference>
<feature type="domain" description="Teneurin-like YD-shell" evidence="6">
    <location>
        <begin position="2038"/>
        <end position="2154"/>
    </location>
</feature>
<evidence type="ECO:0000313" key="7">
    <source>
        <dbReference type="EMBL" id="TFU96665.1"/>
    </source>
</evidence>
<gene>
    <name evidence="7" type="ORF">E4T82_11585</name>
</gene>
<protein>
    <submittedName>
        <fullName evidence="7">DNRLRE domain-containing protein</fullName>
    </submittedName>
</protein>
<sequence length="2866" mass="317518">IQQPKVVTEESDAEAELKRQYGEPVAVSGQEQLYRVDDTHFVTYIGSEVKTYVDPNGTEVPVDLSLYSYHANGNHYYLPKESPVGVVLPSEVKEETPIDVIHQDEKISLYPLETTYGQATVEQNAILYNNVEGKTDVQYTVQSNGVKEEIVLAEWEGKNRFTYGLDAGSYDVSLENNQVLVREKGKTKILFVLTAPIMVDAAGATSQDVTLELSEKSGNYQVTVIAGKDWLSSKDRKYPVRIDPTITVPREKILDVVTSSVHGTFQGLAYGLVGYIDSANMGRPDAPDIGKTRMYFKVNYDFSSIPKEARIDSASLNLYQYSDGKGTATATLGVYYLKQDFNINTIDWLSSLALEEEIAGENAIYPHGLGFHHFDIRTAVTNWIQGLSPNFGLVVKALDENDNGVGFYTTEADVNNVAQSGFTPDKAPSLTINWSVPDPVDVNYLIGNTTIKLRTMVKTDKKGKLQFQGVFADGLTTPGAQVTYGLSDASKNYKGENPASFSYKYPDSSPFDAAFEKGTTRYKDKLSNWQTLTPFTAPELNKVYTIDAESKKDSQTSGKKSSDTFLIYKVTQYDTLPKIAAYYGVPLNQIAYDNRIQDMLVVKNNTLFIRNPKKNANKPYNPPALNNKTKADVDMLLMGRGLHCEFGFEPINLNTGNFYLDRTDVSIPDLGGNFEIVRAYNSKAAGINSLFGRGWSFAFNEQVSSDEDQNLYYTRTDGSILTFTKDGDSYKAPAGYDLTLEVKTKEKKKGDFGGEEKEDYEVKEYHIKDTDNQEKVFNFHGLLIRQTDEKGNQTSFDYNENYQLTKVTSPTGLVYGITYNEAGYIGAIQIPNGSTLSYDYDDRGYLTSYTDAMGVPTRYEYDEKGRMTAWYDGNGTKVIQNEYDDENRVTKQTDGTGAVSTLSYSDGQTVTTDANGNQTTYTYDDHYRTTGITYPDGTSVSKTYDAHNRLASETNELGHTTSYTYDENGNVLTETRFDGATKTSTYDEKNNLLSVTDFGGDSTTNEYDSKSNLTKTTLPDGTTISYTHDKQGRVLSTTDALGAKTTFAYEGANLVKVTNPLGGESTFTYNAHNQVTSITNPRGGTTTITYDAEGRKVSETDADGVGTTNTFDQAGQVTAITEGNGNTTSFSYDGFGHKIAASNGEGGNYRYIYDGIGNQLSITDAEGKTTTYSYDSRGRLLTETDAAGQTMTYTRDALGRVMTRTDASGHTSSLTYDDRTQAVQTIRDALGQVTENTYNASGYRTAVSYPIGTRTETTYDVLGRVLSYTDEAGQTVSYTYDAVGNKLTETKGEKTTSYSYDQSGNVTSITYPDGRSVSYTLDAMGNILSMTDALGRETTYEYSPAGRLLATTNALGQRTSLTYDKNGNQNSVTDAAGYTASSTFTGQNQVTSVTDGLGNTTNFAYNQMEQLTEKVDALGGKTIYTYDALGYPTSVTDANGNTTKMSYTPTAQLKDVTLPDGTTVRQEYDALDRLVKQTHSSGLVTEYSYDAANRVLTKKDNQDLNESYTYDKAGNRLTLTNSLGEVTNYSYDSDNQLTKVTYPDGTSESFTYDVMGNIKTSTDQEGKTKTYQYDDNGNLTKIVDHLKRETGYHYDALNRVVTEIDADGNQTTYEYDVLGNIAKVMDANGHSSSYGYDANQQLVLYTDPNGQATAFTYDPLGRVVETLAPTGAKQSFSYDAVGNRLSETTGEGNTTSYTYDRMHRVASMKRPTGGETTYTYDGTGSLAKETDANGHTTSYVNDLYGRMTSRTLPNKATYTYAYDALGRLEKQTGPKELSKAYTYDVAGNLTKETDQSDRSNRYTYDKVGRLLTAKNALDLETKYAYDEAGNLAKVTRPTGATTTFDYTRLDQLKTIKTPTGREITSHYDPVGQVTKRTMNGKRDTTYTYDPNGNLLEEKNPLGQVMKRTYDSLNRLTGESDTAGQWTMYSYDHDNRLTKVTNDEGGKATMAYDGNGNLTSVFSGSERVKSYTYDLENQLLTATQGTGEKASTSRYTYDSVGNVTSVTNGNGKVTKYTYDQLSNVVKRMTSLGDTETYTYNVNNQLEKVTKADGKTISYDYNKLDQLLQVDYSEKQDGQVLYTYDPDGRRVSMSDLTGTTTYAYNDEGEITGVRQGDGSLIQYEYDDFGNISRMTYPDGSTVSYTYDELDRLTSVTDVKGKKTTYTYNDAGDMTEVKRGDGTKSFLTYDKAHRVTELRHVDKKNKLISRYGYEYDDGNYVTKETITQDGETLVHTYTYDSLGQIETMTVSTKDGKELSSLSYTYDLAGNKRTSTERVDGKEEKTTFTYDDNNRLTKLENKEGTLTYTYDKNGNRISQETKDEKLQYIYDTENRLLAMKDKKGLLMAALYDGDDNRVFTASRKEGTNTYQLFRRKEKKKSPQTSPNGEEPSLFWYGFSQNVLQSLSSFPQTVGSIWHQIFDDVSSAYHQKVAKDKATKDGLVVHPPSLGNLPGEGDVTYASQVKDVLIPYTTREDTYEYYEERNYVNDINREHTEVLQTYDHDLKARETYSYGYGRNSYLNHQTNETYQYLTNQSGSVTGLTKGGEAVASTSYTLYGATKSTTDETGNPYAYNGEARDSTGLDYLRARYYDSRAGTFLTEDSYSGEATAPLSQNRYAYVQNNPVNYTDPSGHKAFSLWGRGRKTASSASAFIAGIKRFASTLVEPIKTTAQFVSVTVRAAVATVQHTMMKAHPNHYTDAQKAKIRSDYASAVGAKAAFHIREAGNLALNWTKALADTMRHVCDPKGSKGKDDGKRKQLTDSELQALIKKAHAGDMSAVHALARNFNISDGVGTSKRTKAQITADNQQVWDTTVKATKILGGEVTGWYNVKRVLTGKDPVTGDKANRLLALGGLALDLATYAFPIAKLGK</sequence>
<evidence type="ECO:0000256" key="1">
    <source>
        <dbReference type="ARBA" id="ARBA00004613"/>
    </source>
</evidence>
<feature type="domain" description="DUF6531" evidence="5">
    <location>
        <begin position="649"/>
        <end position="723"/>
    </location>
</feature>
<reference evidence="7 8" key="1">
    <citation type="submission" date="2019-03" db="EMBL/GenBank/DDBJ databases">
        <title>Diversity of the mouse oral microbiome.</title>
        <authorList>
            <person name="Joseph S."/>
            <person name="Aduse-Opoku J."/>
            <person name="Curtis M."/>
            <person name="Wade W."/>
            <person name="Hashim A."/>
        </authorList>
    </citation>
    <scope>NUCLEOTIDE SEQUENCE [LARGE SCALE GENOMIC DNA]</scope>
    <source>
        <strain evidence="7 8">WM131</strain>
    </source>
</reference>
<dbReference type="PANTHER" id="PTHR32305">
    <property type="match status" value="1"/>
</dbReference>
<feature type="non-terminal residue" evidence="7">
    <location>
        <position position="1"/>
    </location>
</feature>
<dbReference type="Gene3D" id="2.180.10.10">
    <property type="entry name" value="RHS repeat-associated core"/>
    <property type="match status" value="10"/>
</dbReference>
<keyword evidence="3" id="KW-0677">Repeat</keyword>
<evidence type="ECO:0000256" key="3">
    <source>
        <dbReference type="ARBA" id="ARBA00022737"/>
    </source>
</evidence>
<dbReference type="InterPro" id="IPR045351">
    <property type="entry name" value="DUF6531"/>
</dbReference>
<dbReference type="InterPro" id="IPR006530">
    <property type="entry name" value="YD"/>
</dbReference>
<keyword evidence="2" id="KW-0964">Secreted</keyword>
<dbReference type="InterPro" id="IPR022385">
    <property type="entry name" value="Rhs_assc_core"/>
</dbReference>
<feature type="domain" description="Teneurin-like YD-shell" evidence="6">
    <location>
        <begin position="1652"/>
        <end position="1768"/>
    </location>
</feature>
<name>A0A4Y9JA40_9STRE</name>